<proteinExistence type="predicted"/>
<protein>
    <submittedName>
        <fullName evidence="1">Uncharacterized protein</fullName>
    </submittedName>
</protein>
<sequence length="39" mass="4478">MLFGSDQSICSGLPIYLFVFSRPYGNVIHHVKCYIKNET</sequence>
<accession>A0A2P2PBM2</accession>
<evidence type="ECO:0000313" key="1">
    <source>
        <dbReference type="EMBL" id="MBX52125.1"/>
    </source>
</evidence>
<organism evidence="1">
    <name type="scientific">Rhizophora mucronata</name>
    <name type="common">Asiatic mangrove</name>
    <dbReference type="NCBI Taxonomy" id="61149"/>
    <lineage>
        <taxon>Eukaryota</taxon>
        <taxon>Viridiplantae</taxon>
        <taxon>Streptophyta</taxon>
        <taxon>Embryophyta</taxon>
        <taxon>Tracheophyta</taxon>
        <taxon>Spermatophyta</taxon>
        <taxon>Magnoliopsida</taxon>
        <taxon>eudicotyledons</taxon>
        <taxon>Gunneridae</taxon>
        <taxon>Pentapetalae</taxon>
        <taxon>rosids</taxon>
        <taxon>fabids</taxon>
        <taxon>Malpighiales</taxon>
        <taxon>Rhizophoraceae</taxon>
        <taxon>Rhizophora</taxon>
    </lineage>
</organism>
<dbReference type="AlphaFoldDB" id="A0A2P2PBM2"/>
<reference evidence="1" key="1">
    <citation type="submission" date="2018-02" db="EMBL/GenBank/DDBJ databases">
        <title>Rhizophora mucronata_Transcriptome.</title>
        <authorList>
            <person name="Meera S.P."/>
            <person name="Sreeshan A."/>
            <person name="Augustine A."/>
        </authorList>
    </citation>
    <scope>NUCLEOTIDE SEQUENCE</scope>
    <source>
        <tissue evidence="1">Leaf</tissue>
    </source>
</reference>
<dbReference type="EMBL" id="GGEC01071641">
    <property type="protein sequence ID" value="MBX52125.1"/>
    <property type="molecule type" value="Transcribed_RNA"/>
</dbReference>
<name>A0A2P2PBM2_RHIMU</name>